<dbReference type="Pfam" id="PF09106">
    <property type="entry name" value="WHD_2nd_SelB"/>
    <property type="match status" value="1"/>
</dbReference>
<dbReference type="NCBIfam" id="TIGR00475">
    <property type="entry name" value="selB"/>
    <property type="match status" value="1"/>
</dbReference>
<comment type="subcellular location">
    <subcellularLocation>
        <location evidence="1">Cytoplasm</location>
    </subcellularLocation>
</comment>
<dbReference type="Pfam" id="PF03144">
    <property type="entry name" value="GTP_EFTU_D2"/>
    <property type="match status" value="1"/>
</dbReference>
<keyword evidence="3" id="KW-0963">Cytoplasm</keyword>
<dbReference type="InterPro" id="IPR015191">
    <property type="entry name" value="SelB_WHD4"/>
</dbReference>
<dbReference type="GO" id="GO:0001514">
    <property type="term" value="P:selenocysteine incorporation"/>
    <property type="evidence" value="ECO:0007669"/>
    <property type="project" value="InterPro"/>
</dbReference>
<dbReference type="SUPFAM" id="SSF52540">
    <property type="entry name" value="P-loop containing nucleoside triphosphate hydrolases"/>
    <property type="match status" value="1"/>
</dbReference>
<dbReference type="Gene3D" id="3.40.50.300">
    <property type="entry name" value="P-loop containing nucleotide triphosphate hydrolases"/>
    <property type="match status" value="1"/>
</dbReference>
<dbReference type="PANTHER" id="PTHR43721:SF22">
    <property type="entry name" value="ELONGATION FACTOR TU, MITOCHONDRIAL"/>
    <property type="match status" value="1"/>
</dbReference>
<dbReference type="InterPro" id="IPR036390">
    <property type="entry name" value="WH_DNA-bd_sf"/>
</dbReference>
<comment type="caution">
    <text evidence="10">The sequence shown here is derived from an EMBL/GenBank/DDBJ whole genome shotgun (WGS) entry which is preliminary data.</text>
</comment>
<dbReference type="EMBL" id="DXAY01000167">
    <property type="protein sequence ID" value="HIZ74996.1"/>
    <property type="molecule type" value="Genomic_DNA"/>
</dbReference>
<dbReference type="Gene3D" id="2.40.30.10">
    <property type="entry name" value="Translation factors"/>
    <property type="match status" value="1"/>
</dbReference>
<evidence type="ECO:0000259" key="9">
    <source>
        <dbReference type="PROSITE" id="PS51722"/>
    </source>
</evidence>
<accession>A0A9D2GA84</accession>
<dbReference type="InterPro" id="IPR009000">
    <property type="entry name" value="Transl_B-barrel_sf"/>
</dbReference>
<evidence type="ECO:0000256" key="3">
    <source>
        <dbReference type="ARBA" id="ARBA00022490"/>
    </source>
</evidence>
<sequence>VIIGTAGHIDHGKTALIKALTGRDTDRLEEEKRRGITIDLGFTYFDLPDGERAGIIDVPGHERFIHNMTAGVTGMDMVLVVIAADEGIMPQTREHIDILTLLGVERYIIVLTKCDLADEEWLSMVEEEIREELGNKLPSDTPLLRASAVTGEGIPALKEEIGKMAESIRPRSGNGAARLPVDRVFSVAGFGTVVTGTVLNGKIVKGDKLSVYPRGLECRVRGIQVYNEETDFCVSGQRAALNLSGVDRQEIRRGCVVSAEESMRSGRRVDVRIKMLEDSSRVLKNQMRLHFYSGTSELLCRAVLLDHETLLPGESGYAQLRMESDTALRPGDRFIVRFYSPLETIGGGTVLDSDAGKEKRFSSEVLARLRLREEGSREERTELQLREHGGTMVSVEELSRELGLSRSETEDSVSVLKDCGRAEEFPVSDSIYIWHAEDERRIREKILQVIGEYLKRYPYRIGIPAAGFRNALPQKMKKKAADAYIEWLVRVGVLEKEDGLFAPAGYYPAEDEAYLHVLSVFRKEAADAGYNFRRIDDMEFGKIPESDIREIFSLFQIREEAVEIVPGVFALPEDVSEMERGIRSVLRENGKITVSEVRDMFGTSRRCAKQMLEYTDRTGMTRKEGAESERVGNL</sequence>
<dbReference type="InterPro" id="IPR009001">
    <property type="entry name" value="Transl_elong_EF1A/Init_IF2_C"/>
</dbReference>
<gene>
    <name evidence="10" type="primary">selB</name>
    <name evidence="10" type="ORF">H9723_07125</name>
</gene>
<dbReference type="GO" id="GO:0005829">
    <property type="term" value="C:cytosol"/>
    <property type="evidence" value="ECO:0007669"/>
    <property type="project" value="TreeGrafter"/>
</dbReference>
<dbReference type="Gene3D" id="1.10.10.10">
    <property type="entry name" value="Winged helix-like DNA-binding domain superfamily/Winged helix DNA-binding domain"/>
    <property type="match status" value="1"/>
</dbReference>
<dbReference type="GO" id="GO:0003723">
    <property type="term" value="F:RNA binding"/>
    <property type="evidence" value="ECO:0007669"/>
    <property type="project" value="InterPro"/>
</dbReference>
<evidence type="ECO:0000313" key="11">
    <source>
        <dbReference type="Proteomes" id="UP000824116"/>
    </source>
</evidence>
<dbReference type="GO" id="GO:0005525">
    <property type="term" value="F:GTP binding"/>
    <property type="evidence" value="ECO:0007669"/>
    <property type="project" value="UniProtKB-KW"/>
</dbReference>
<dbReference type="PROSITE" id="PS00301">
    <property type="entry name" value="G_TR_1"/>
    <property type="match status" value="1"/>
</dbReference>
<dbReference type="InterPro" id="IPR004161">
    <property type="entry name" value="EFTu-like_2"/>
</dbReference>
<dbReference type="PRINTS" id="PR00315">
    <property type="entry name" value="ELONGATNFCT"/>
</dbReference>
<feature type="domain" description="Tr-type G" evidence="9">
    <location>
        <begin position="1"/>
        <end position="171"/>
    </location>
</feature>
<dbReference type="AlphaFoldDB" id="A0A9D2GA84"/>
<dbReference type="NCBIfam" id="TIGR00231">
    <property type="entry name" value="small_GTP"/>
    <property type="match status" value="1"/>
</dbReference>
<evidence type="ECO:0000256" key="5">
    <source>
        <dbReference type="ARBA" id="ARBA00022917"/>
    </source>
</evidence>
<dbReference type="Proteomes" id="UP000824116">
    <property type="component" value="Unassembled WGS sequence"/>
</dbReference>
<evidence type="ECO:0000256" key="7">
    <source>
        <dbReference type="ARBA" id="ARBA00025526"/>
    </source>
</evidence>
<dbReference type="InterPro" id="IPR005225">
    <property type="entry name" value="Small_GTP-bd"/>
</dbReference>
<dbReference type="CDD" id="cd04171">
    <property type="entry name" value="SelB"/>
    <property type="match status" value="1"/>
</dbReference>
<reference evidence="10" key="1">
    <citation type="journal article" date="2021" name="PeerJ">
        <title>Extensive microbial diversity within the chicken gut microbiome revealed by metagenomics and culture.</title>
        <authorList>
            <person name="Gilroy R."/>
            <person name="Ravi A."/>
            <person name="Getino M."/>
            <person name="Pursley I."/>
            <person name="Horton D.L."/>
            <person name="Alikhan N.F."/>
            <person name="Baker D."/>
            <person name="Gharbi K."/>
            <person name="Hall N."/>
            <person name="Watson M."/>
            <person name="Adriaenssens E.M."/>
            <person name="Foster-Nyarko E."/>
            <person name="Jarju S."/>
            <person name="Secka A."/>
            <person name="Antonio M."/>
            <person name="Oren A."/>
            <person name="Chaudhuri R.R."/>
            <person name="La Ragione R."/>
            <person name="Hildebrand F."/>
            <person name="Pallen M.J."/>
        </authorList>
    </citation>
    <scope>NUCLEOTIDE SEQUENCE</scope>
    <source>
        <strain evidence="10">CHK196-3914</strain>
    </source>
</reference>
<dbReference type="Pfam" id="PF00009">
    <property type="entry name" value="GTP_EFTU"/>
    <property type="match status" value="1"/>
</dbReference>
<evidence type="ECO:0000256" key="8">
    <source>
        <dbReference type="ARBA" id="ARBA00031615"/>
    </source>
</evidence>
<feature type="non-terminal residue" evidence="10">
    <location>
        <position position="1"/>
    </location>
</feature>
<dbReference type="SUPFAM" id="SSF50447">
    <property type="entry name" value="Translation proteins"/>
    <property type="match status" value="1"/>
</dbReference>
<dbReference type="InterPro" id="IPR000795">
    <property type="entry name" value="T_Tr_GTP-bd_dom"/>
</dbReference>
<evidence type="ECO:0000256" key="4">
    <source>
        <dbReference type="ARBA" id="ARBA00022741"/>
    </source>
</evidence>
<keyword evidence="10" id="KW-0251">Elongation factor</keyword>
<dbReference type="Pfam" id="PF25461">
    <property type="entry name" value="Beta-barrel_SelB"/>
    <property type="match status" value="1"/>
</dbReference>
<keyword evidence="6" id="KW-0342">GTP-binding</keyword>
<dbReference type="PROSITE" id="PS51722">
    <property type="entry name" value="G_TR_2"/>
    <property type="match status" value="1"/>
</dbReference>
<dbReference type="InterPro" id="IPR057335">
    <property type="entry name" value="Beta-barrel_SelB"/>
</dbReference>
<evidence type="ECO:0000256" key="1">
    <source>
        <dbReference type="ARBA" id="ARBA00004496"/>
    </source>
</evidence>
<keyword evidence="5" id="KW-0648">Protein biosynthesis</keyword>
<protein>
    <recommendedName>
        <fullName evidence="2">Selenocysteine-specific elongation factor</fullName>
    </recommendedName>
    <alternativeName>
        <fullName evidence="8">SelB translation factor</fullName>
    </alternativeName>
</protein>
<evidence type="ECO:0000256" key="6">
    <source>
        <dbReference type="ARBA" id="ARBA00023134"/>
    </source>
</evidence>
<dbReference type="Pfam" id="PF09107">
    <property type="entry name" value="WHD_3rd_SelB"/>
    <property type="match status" value="1"/>
</dbReference>
<dbReference type="Gene3D" id="1.10.10.2770">
    <property type="match status" value="1"/>
</dbReference>
<dbReference type="SUPFAM" id="SSF50465">
    <property type="entry name" value="EF-Tu/eEF-1alpha/eIF2-gamma C-terminal domain"/>
    <property type="match status" value="1"/>
</dbReference>
<dbReference type="GO" id="GO:0003924">
    <property type="term" value="F:GTPase activity"/>
    <property type="evidence" value="ECO:0007669"/>
    <property type="project" value="InterPro"/>
</dbReference>
<reference evidence="10" key="2">
    <citation type="submission" date="2021-04" db="EMBL/GenBank/DDBJ databases">
        <authorList>
            <person name="Gilroy R."/>
        </authorList>
    </citation>
    <scope>NUCLEOTIDE SEQUENCE</scope>
    <source>
        <strain evidence="10">CHK196-3914</strain>
    </source>
</reference>
<proteinExistence type="predicted"/>
<comment type="function">
    <text evidence="7">Translation factor necessary for the incorporation of selenocysteine into proteins. It probably replaces EF-Tu for the insertion of selenocysteine directed by the UGA codon. SelB binds GTP and GDP.</text>
</comment>
<dbReference type="InterPro" id="IPR050055">
    <property type="entry name" value="EF-Tu_GTPase"/>
</dbReference>
<dbReference type="InterPro" id="IPR015190">
    <property type="entry name" value="Elong_fac_SelB-wing-hlx_typ-2"/>
</dbReference>
<dbReference type="GO" id="GO:0003746">
    <property type="term" value="F:translation elongation factor activity"/>
    <property type="evidence" value="ECO:0007669"/>
    <property type="project" value="UniProtKB-KW"/>
</dbReference>
<dbReference type="CDD" id="cd15491">
    <property type="entry name" value="selB_III"/>
    <property type="match status" value="1"/>
</dbReference>
<dbReference type="InterPro" id="IPR004535">
    <property type="entry name" value="Transl_elong_SelB"/>
</dbReference>
<evidence type="ECO:0000256" key="2">
    <source>
        <dbReference type="ARBA" id="ARBA00015953"/>
    </source>
</evidence>
<evidence type="ECO:0000313" key="10">
    <source>
        <dbReference type="EMBL" id="HIZ74996.1"/>
    </source>
</evidence>
<keyword evidence="4" id="KW-0547">Nucleotide-binding</keyword>
<dbReference type="PANTHER" id="PTHR43721">
    <property type="entry name" value="ELONGATION FACTOR TU-RELATED"/>
    <property type="match status" value="1"/>
</dbReference>
<dbReference type="SUPFAM" id="SSF46785">
    <property type="entry name" value="Winged helix' DNA-binding domain"/>
    <property type="match status" value="2"/>
</dbReference>
<dbReference type="InterPro" id="IPR036388">
    <property type="entry name" value="WH-like_DNA-bd_sf"/>
</dbReference>
<organism evidence="10 11">
    <name type="scientific">Candidatus Mediterraneibacter stercoravium</name>
    <dbReference type="NCBI Taxonomy" id="2838685"/>
    <lineage>
        <taxon>Bacteria</taxon>
        <taxon>Bacillati</taxon>
        <taxon>Bacillota</taxon>
        <taxon>Clostridia</taxon>
        <taxon>Lachnospirales</taxon>
        <taxon>Lachnospiraceae</taxon>
        <taxon>Mediterraneibacter</taxon>
    </lineage>
</organism>
<name>A0A9D2GA84_9FIRM</name>
<dbReference type="InterPro" id="IPR027417">
    <property type="entry name" value="P-loop_NTPase"/>
</dbReference>
<dbReference type="CDD" id="cd03696">
    <property type="entry name" value="SelB_II"/>
    <property type="match status" value="1"/>
</dbReference>
<dbReference type="InterPro" id="IPR031157">
    <property type="entry name" value="G_TR_CS"/>
</dbReference>